<evidence type="ECO:0000256" key="4">
    <source>
        <dbReference type="ARBA" id="ARBA00023136"/>
    </source>
</evidence>
<keyword evidence="2 5" id="KW-0812">Transmembrane</keyword>
<feature type="transmembrane region" description="Helical" evidence="5">
    <location>
        <begin position="207"/>
        <end position="228"/>
    </location>
</feature>
<proteinExistence type="predicted"/>
<feature type="transmembrane region" description="Helical" evidence="5">
    <location>
        <begin position="157"/>
        <end position="174"/>
    </location>
</feature>
<dbReference type="EMBL" id="GG697241">
    <property type="protein sequence ID" value="EET89806.1"/>
    <property type="molecule type" value="Genomic_DNA"/>
</dbReference>
<dbReference type="InterPro" id="IPR000537">
    <property type="entry name" value="UbiA_prenyltransferase"/>
</dbReference>
<feature type="transmembrane region" description="Helical" evidence="5">
    <location>
        <begin position="12"/>
        <end position="34"/>
    </location>
</feature>
<evidence type="ECO:0000256" key="2">
    <source>
        <dbReference type="ARBA" id="ARBA00022692"/>
    </source>
</evidence>
<feature type="transmembrane region" description="Helical" evidence="5">
    <location>
        <begin position="234"/>
        <end position="256"/>
    </location>
</feature>
<feature type="transmembrane region" description="Helical" evidence="5">
    <location>
        <begin position="82"/>
        <end position="101"/>
    </location>
</feature>
<feature type="transmembrane region" description="Helical" evidence="5">
    <location>
        <begin position="40"/>
        <end position="62"/>
    </location>
</feature>
<keyword evidence="4 5" id="KW-0472">Membrane</keyword>
<sequence length="294" mass="32269">MQMASLSAVLKLTRIEHSVMLAIAVVAAELISGVLPSPGIFVLALIPPIFVSMGAFAVNDYFDIKVDRFNKRYDRPLVSKKISKKGAMYVIISCFIIGILPSVFINAYAFIIVVAFAVLAILYSYKLKEVLLVGNLYIAFTMVIPFIYGNFIVADSFNTNIILISFVIFLSGLAREIHGMMRDYSGDTKGRHIKNVVYYLKLRNSGAVAAVLYFEAIAISIAMFFLYLPFQGNAVYLIPIVMVDIALAYVAVLGIYKGKNPKSAAYSIIRNASLGAMSVALLTYLAAALFYVAI</sequence>
<dbReference type="InterPro" id="IPR044878">
    <property type="entry name" value="UbiA_sf"/>
</dbReference>
<reference evidence="6 7" key="2">
    <citation type="journal article" date="2010" name="Proc. Natl. Acad. Sci. U.S.A.">
        <title>Enigmatic, ultrasmall, uncultivated Archaea.</title>
        <authorList>
            <person name="Baker B.J."/>
            <person name="Comolli L.R."/>
            <person name="Dick G.J."/>
            <person name="Hauser L.J."/>
            <person name="Hyatt D."/>
            <person name="Dill B.D."/>
            <person name="Land M.L."/>
            <person name="Verberkmoes N.C."/>
            <person name="Hettich R.L."/>
            <person name="Banfield J.F."/>
        </authorList>
    </citation>
    <scope>NUCLEOTIDE SEQUENCE [LARGE SCALE GENOMIC DNA]</scope>
    <source>
        <strain evidence="6">ARMAN-2</strain>
    </source>
</reference>
<feature type="transmembrane region" description="Helical" evidence="5">
    <location>
        <begin position="268"/>
        <end position="293"/>
    </location>
</feature>
<reference evidence="6 7" key="1">
    <citation type="journal article" date="2009" name="Genome Biol.">
        <title>Community-wide analysis of microbial genome sequence signatures.</title>
        <authorList>
            <person name="Dick G.J."/>
            <person name="Andersson A.F."/>
            <person name="Baker B.J."/>
            <person name="Simmons S.L."/>
            <person name="Thomas B.C."/>
            <person name="Yelton A.P."/>
            <person name="Banfield J.F."/>
        </authorList>
    </citation>
    <scope>NUCLEOTIDE SEQUENCE [LARGE SCALE GENOMIC DNA]</scope>
    <source>
        <strain evidence="6">ARMAN-2</strain>
    </source>
</reference>
<feature type="transmembrane region" description="Helical" evidence="5">
    <location>
        <begin position="107"/>
        <end position="125"/>
    </location>
</feature>
<evidence type="ECO:0000256" key="1">
    <source>
        <dbReference type="ARBA" id="ARBA00004651"/>
    </source>
</evidence>
<dbReference type="Proteomes" id="UP000332487">
    <property type="component" value="Unassembled WGS sequence"/>
</dbReference>
<dbReference type="Pfam" id="PF01040">
    <property type="entry name" value="UbiA"/>
    <property type="match status" value="1"/>
</dbReference>
<dbReference type="GO" id="GO:0005886">
    <property type="term" value="C:plasma membrane"/>
    <property type="evidence" value="ECO:0007669"/>
    <property type="project" value="UniProtKB-SubCell"/>
</dbReference>
<organism evidence="6 7">
    <name type="scientific">Candidatus Micrarchaeum acidiphilum ARMAN-2</name>
    <dbReference type="NCBI Taxonomy" id="425595"/>
    <lineage>
        <taxon>Archaea</taxon>
        <taxon>Candidatus Micrarchaeota</taxon>
        <taxon>Candidatus Micrarchaeia</taxon>
        <taxon>Candidatus Micrarchaeales</taxon>
        <taxon>Candidatus Micrarchaeaceae</taxon>
        <taxon>Candidatus Micrarchaeum</taxon>
    </lineage>
</organism>
<protein>
    <submittedName>
        <fullName evidence="6">UbiA prenyltransferase</fullName>
    </submittedName>
</protein>
<feature type="transmembrane region" description="Helical" evidence="5">
    <location>
        <begin position="132"/>
        <end position="151"/>
    </location>
</feature>
<evidence type="ECO:0000256" key="5">
    <source>
        <dbReference type="SAM" id="Phobius"/>
    </source>
</evidence>
<dbReference type="AlphaFoldDB" id="C7DIN2"/>
<keyword evidence="3 5" id="KW-1133">Transmembrane helix</keyword>
<evidence type="ECO:0000313" key="7">
    <source>
        <dbReference type="Proteomes" id="UP000332487"/>
    </source>
</evidence>
<dbReference type="PANTHER" id="PTHR42723:SF1">
    <property type="entry name" value="CHLOROPHYLL SYNTHASE, CHLOROPLASTIC"/>
    <property type="match status" value="1"/>
</dbReference>
<comment type="subcellular location">
    <subcellularLocation>
        <location evidence="1">Cell membrane</location>
        <topology evidence="1">Multi-pass membrane protein</topology>
    </subcellularLocation>
</comment>
<dbReference type="GO" id="GO:0016765">
    <property type="term" value="F:transferase activity, transferring alkyl or aryl (other than methyl) groups"/>
    <property type="evidence" value="ECO:0007669"/>
    <property type="project" value="InterPro"/>
</dbReference>
<accession>C7DIN2</accession>
<evidence type="ECO:0000256" key="3">
    <source>
        <dbReference type="ARBA" id="ARBA00022989"/>
    </source>
</evidence>
<dbReference type="InterPro" id="IPR050475">
    <property type="entry name" value="Prenyltransferase_related"/>
</dbReference>
<keyword evidence="7" id="KW-1185">Reference proteome</keyword>
<name>C7DIN2_MICA2</name>
<evidence type="ECO:0000313" key="6">
    <source>
        <dbReference type="EMBL" id="EET89806.1"/>
    </source>
</evidence>
<gene>
    <name evidence="6" type="ORF">UNLARM2_0920</name>
</gene>
<dbReference type="Gene3D" id="1.10.357.140">
    <property type="entry name" value="UbiA prenyltransferase"/>
    <property type="match status" value="1"/>
</dbReference>
<dbReference type="PANTHER" id="PTHR42723">
    <property type="entry name" value="CHLOROPHYLL SYNTHASE"/>
    <property type="match status" value="1"/>
</dbReference>